<dbReference type="CDD" id="cd00090">
    <property type="entry name" value="HTH_ARSR"/>
    <property type="match status" value="1"/>
</dbReference>
<evidence type="ECO:0000259" key="4">
    <source>
        <dbReference type="PROSITE" id="PS50987"/>
    </source>
</evidence>
<dbReference type="PRINTS" id="PR00778">
    <property type="entry name" value="HTHARSR"/>
</dbReference>
<dbReference type="EMBL" id="MLJW01000195">
    <property type="protein sequence ID" value="OIQ94008.1"/>
    <property type="molecule type" value="Genomic_DNA"/>
</dbReference>
<proteinExistence type="predicted"/>
<organism evidence="5">
    <name type="scientific">mine drainage metagenome</name>
    <dbReference type="NCBI Taxonomy" id="410659"/>
    <lineage>
        <taxon>unclassified sequences</taxon>
        <taxon>metagenomes</taxon>
        <taxon>ecological metagenomes</taxon>
    </lineage>
</organism>
<keyword evidence="1" id="KW-0805">Transcription regulation</keyword>
<feature type="domain" description="HTH arsR-type" evidence="4">
    <location>
        <begin position="1"/>
        <end position="95"/>
    </location>
</feature>
<evidence type="ECO:0000256" key="1">
    <source>
        <dbReference type="ARBA" id="ARBA00023015"/>
    </source>
</evidence>
<evidence type="ECO:0000256" key="2">
    <source>
        <dbReference type="ARBA" id="ARBA00023125"/>
    </source>
</evidence>
<dbReference type="PROSITE" id="PS50987">
    <property type="entry name" value="HTH_ARSR_2"/>
    <property type="match status" value="1"/>
</dbReference>
<keyword evidence="3" id="KW-0804">Transcription</keyword>
<dbReference type="PANTHER" id="PTHR43132">
    <property type="entry name" value="ARSENICAL RESISTANCE OPERON REPRESSOR ARSR-RELATED"/>
    <property type="match status" value="1"/>
</dbReference>
<dbReference type="InterPro" id="IPR036388">
    <property type="entry name" value="WH-like_DNA-bd_sf"/>
</dbReference>
<dbReference type="InterPro" id="IPR051011">
    <property type="entry name" value="Metal_resp_trans_reg"/>
</dbReference>
<reference evidence="5" key="1">
    <citation type="submission" date="2016-10" db="EMBL/GenBank/DDBJ databases">
        <title>Sequence of Gallionella enrichment culture.</title>
        <authorList>
            <person name="Poehlein A."/>
            <person name="Muehling M."/>
            <person name="Daniel R."/>
        </authorList>
    </citation>
    <scope>NUCLEOTIDE SEQUENCE</scope>
</reference>
<dbReference type="AlphaFoldDB" id="A0A1J5RD36"/>
<dbReference type="InterPro" id="IPR001845">
    <property type="entry name" value="HTH_ArsR_DNA-bd_dom"/>
</dbReference>
<dbReference type="InterPro" id="IPR011991">
    <property type="entry name" value="ArsR-like_HTH"/>
</dbReference>
<dbReference type="SUPFAM" id="SSF46785">
    <property type="entry name" value="Winged helix' DNA-binding domain"/>
    <property type="match status" value="1"/>
</dbReference>
<name>A0A1J5RD36_9ZZZZ</name>
<dbReference type="GO" id="GO:0003700">
    <property type="term" value="F:DNA-binding transcription factor activity"/>
    <property type="evidence" value="ECO:0007669"/>
    <property type="project" value="InterPro"/>
</dbReference>
<gene>
    <name evidence="5" type="primary">sdpR_13</name>
    <name evidence="5" type="ORF">GALL_240140</name>
</gene>
<dbReference type="SMART" id="SM00418">
    <property type="entry name" value="HTH_ARSR"/>
    <property type="match status" value="1"/>
</dbReference>
<keyword evidence="2" id="KW-0238">DNA-binding</keyword>
<dbReference type="GO" id="GO:0003677">
    <property type="term" value="F:DNA binding"/>
    <property type="evidence" value="ECO:0007669"/>
    <property type="project" value="UniProtKB-KW"/>
</dbReference>
<comment type="caution">
    <text evidence="5">The sequence shown here is derived from an EMBL/GenBank/DDBJ whole genome shotgun (WGS) entry which is preliminary data.</text>
</comment>
<dbReference type="InterPro" id="IPR036390">
    <property type="entry name" value="WH_DNA-bd_sf"/>
</dbReference>
<dbReference type="Pfam" id="PF12840">
    <property type="entry name" value="HTH_20"/>
    <property type="match status" value="1"/>
</dbReference>
<evidence type="ECO:0000256" key="3">
    <source>
        <dbReference type="ARBA" id="ARBA00023163"/>
    </source>
</evidence>
<protein>
    <submittedName>
        <fullName evidence="5">Transcriptional repressor SdpR</fullName>
    </submittedName>
</protein>
<evidence type="ECO:0000313" key="5">
    <source>
        <dbReference type="EMBL" id="OIQ94008.1"/>
    </source>
</evidence>
<dbReference type="PANTHER" id="PTHR43132:SF2">
    <property type="entry name" value="ARSENICAL RESISTANCE OPERON REPRESSOR ARSR-RELATED"/>
    <property type="match status" value="1"/>
</dbReference>
<sequence length="123" mass="13215">MEKTAATSVFESLSSGVRLDVYRLLVKKGPEGMVAGEIAITLDVPPTNLSFHLKALTQARLLTVEQEGRYLRYRANIPLMLDLIAYLTEECCSGHPGQCPGLSGASAYCDTALPTASPTLVET</sequence>
<accession>A0A1J5RD36</accession>
<dbReference type="Gene3D" id="1.10.10.10">
    <property type="entry name" value="Winged helix-like DNA-binding domain superfamily/Winged helix DNA-binding domain"/>
    <property type="match status" value="1"/>
</dbReference>